<sequence>MAMESAINDSLDYMGKRVILATAMGGLAGGCLAVHRGHSIATLANSMARSWALTATAGVATQQLAYGVLARTAWPPKTQEQKNALILASHALGGISGGSVLGFLYIQKPLRGIVLMAPLMVAVGLAEVRFQERQRQLLLLQDAEPVKPTLNVDGSRALPPPPDEHEAERGKPW</sequence>
<keyword evidence="2" id="KW-0472">Membrane</keyword>
<evidence type="ECO:0000313" key="3">
    <source>
        <dbReference type="EMBL" id="CAB9498715.1"/>
    </source>
</evidence>
<proteinExistence type="predicted"/>
<dbReference type="EMBL" id="CAICTM010000043">
    <property type="protein sequence ID" value="CAB9498715.1"/>
    <property type="molecule type" value="Genomic_DNA"/>
</dbReference>
<name>A0A9N8H492_9STRA</name>
<feature type="compositionally biased region" description="Basic and acidic residues" evidence="1">
    <location>
        <begin position="162"/>
        <end position="173"/>
    </location>
</feature>
<keyword evidence="2" id="KW-0812">Transmembrane</keyword>
<evidence type="ECO:0000256" key="2">
    <source>
        <dbReference type="SAM" id="Phobius"/>
    </source>
</evidence>
<accession>A0A9N8H492</accession>
<dbReference type="SUPFAM" id="SSF103473">
    <property type="entry name" value="MFS general substrate transporter"/>
    <property type="match status" value="1"/>
</dbReference>
<dbReference type="Proteomes" id="UP001153069">
    <property type="component" value="Unassembled WGS sequence"/>
</dbReference>
<feature type="transmembrane region" description="Helical" evidence="2">
    <location>
        <begin position="84"/>
        <end position="106"/>
    </location>
</feature>
<feature type="region of interest" description="Disordered" evidence="1">
    <location>
        <begin position="149"/>
        <end position="173"/>
    </location>
</feature>
<protein>
    <submittedName>
        <fullName evidence="3">Uncharacterized protein</fullName>
    </submittedName>
</protein>
<comment type="caution">
    <text evidence="3">The sequence shown here is derived from an EMBL/GenBank/DDBJ whole genome shotgun (WGS) entry which is preliminary data.</text>
</comment>
<organism evidence="3 4">
    <name type="scientific">Seminavis robusta</name>
    <dbReference type="NCBI Taxonomy" id="568900"/>
    <lineage>
        <taxon>Eukaryota</taxon>
        <taxon>Sar</taxon>
        <taxon>Stramenopiles</taxon>
        <taxon>Ochrophyta</taxon>
        <taxon>Bacillariophyta</taxon>
        <taxon>Bacillariophyceae</taxon>
        <taxon>Bacillariophycidae</taxon>
        <taxon>Naviculales</taxon>
        <taxon>Naviculaceae</taxon>
        <taxon>Seminavis</taxon>
    </lineage>
</organism>
<feature type="transmembrane region" description="Helical" evidence="2">
    <location>
        <begin position="49"/>
        <end position="72"/>
    </location>
</feature>
<keyword evidence="2" id="KW-1133">Transmembrane helix</keyword>
<gene>
    <name evidence="3" type="ORF">SEMRO_43_G026400.1</name>
</gene>
<dbReference type="AlphaFoldDB" id="A0A9N8H492"/>
<keyword evidence="4" id="KW-1185">Reference proteome</keyword>
<reference evidence="3" key="1">
    <citation type="submission" date="2020-06" db="EMBL/GenBank/DDBJ databases">
        <authorList>
            <consortium name="Plant Systems Biology data submission"/>
        </authorList>
    </citation>
    <scope>NUCLEOTIDE SEQUENCE</scope>
    <source>
        <strain evidence="3">D6</strain>
    </source>
</reference>
<dbReference type="InterPro" id="IPR036259">
    <property type="entry name" value="MFS_trans_sf"/>
</dbReference>
<evidence type="ECO:0000313" key="4">
    <source>
        <dbReference type="Proteomes" id="UP001153069"/>
    </source>
</evidence>
<evidence type="ECO:0000256" key="1">
    <source>
        <dbReference type="SAM" id="MobiDB-lite"/>
    </source>
</evidence>